<feature type="repeat" description="ANK" evidence="3">
    <location>
        <begin position="167"/>
        <end position="199"/>
    </location>
</feature>
<feature type="repeat" description="ANK" evidence="3">
    <location>
        <begin position="200"/>
        <end position="232"/>
    </location>
</feature>
<dbReference type="SMART" id="SM00248">
    <property type="entry name" value="ANK"/>
    <property type="match status" value="13"/>
</dbReference>
<dbReference type="Pfam" id="PF12796">
    <property type="entry name" value="Ank_2"/>
    <property type="match status" value="5"/>
</dbReference>
<protein>
    <submittedName>
        <fullName evidence="4">Uncharacterized protein</fullName>
    </submittedName>
</protein>
<organism evidence="4 5">
    <name type="scientific">Clonostachys solani</name>
    <dbReference type="NCBI Taxonomy" id="160281"/>
    <lineage>
        <taxon>Eukaryota</taxon>
        <taxon>Fungi</taxon>
        <taxon>Dikarya</taxon>
        <taxon>Ascomycota</taxon>
        <taxon>Pezizomycotina</taxon>
        <taxon>Sordariomycetes</taxon>
        <taxon>Hypocreomycetidae</taxon>
        <taxon>Hypocreales</taxon>
        <taxon>Bionectriaceae</taxon>
        <taxon>Clonostachys</taxon>
    </lineage>
</organism>
<feature type="repeat" description="ANK" evidence="3">
    <location>
        <begin position="364"/>
        <end position="389"/>
    </location>
</feature>
<keyword evidence="2 3" id="KW-0040">ANK repeat</keyword>
<dbReference type="SUPFAM" id="SSF48403">
    <property type="entry name" value="Ankyrin repeat"/>
    <property type="match status" value="2"/>
</dbReference>
<feature type="repeat" description="ANK" evidence="3">
    <location>
        <begin position="261"/>
        <end position="293"/>
    </location>
</feature>
<dbReference type="Proteomes" id="UP000775872">
    <property type="component" value="Unassembled WGS sequence"/>
</dbReference>
<dbReference type="InterPro" id="IPR002110">
    <property type="entry name" value="Ankyrin_rpt"/>
</dbReference>
<dbReference type="Pfam" id="PF00023">
    <property type="entry name" value="Ank"/>
    <property type="match status" value="2"/>
</dbReference>
<dbReference type="PROSITE" id="PS50297">
    <property type="entry name" value="ANK_REP_REGION"/>
    <property type="match status" value="8"/>
</dbReference>
<gene>
    <name evidence="4" type="ORF">CSOL1703_00013452</name>
</gene>
<dbReference type="PANTHER" id="PTHR24126:SF14">
    <property type="entry name" value="ANK_REP_REGION DOMAIN-CONTAINING PROTEIN"/>
    <property type="match status" value="1"/>
</dbReference>
<reference evidence="4" key="1">
    <citation type="submission" date="2021-10" db="EMBL/GenBank/DDBJ databases">
        <authorList>
            <person name="Piombo E."/>
        </authorList>
    </citation>
    <scope>NUCLEOTIDE SEQUENCE</scope>
</reference>
<sequence length="661" mass="71502">MEMFTAAKSGDLDAIKRLLRQGESLEQKDVDGRTILYSACKHGRYEVVNFLLTGTSDTVAAVNGSTATPTAEECIDTQSPEVAVDADRDGEPKHENHDLVIRLASDVDAAIGAPDTPQPLNHNGSTLLQVPTKRGQTPLFIAAYKNYHTMVELLLDAGAEINTASNAGQTPLHIAAERGKRSTVKLLCRRGADLNTKSNNGQNALDSALLNRHFKTAEVLISEGADLNSQNVLGRTALCFAIDKGLLDMAKLLINKGADIKISTPLHQASAKGYLELVKELLAADTKAMSQENPTPNGETALHAAAAGGYLDIVKLLVEAGANSKAAMKNGRVPLHLACAGGWLDIAEYLLADCPEQFHAVDCNGFTPLHLASQSGNLTLIRLLLDYDAFTIVSVNKSASTDQTSKSQQHPESTIVIDDVNVRNKMGWTPLHSAANSGQHDAVKLLLENDADHSISDISGWTPLQSASFYGHIQVVESLLEQPGCEPLKTDTAGRTALFIAASQGHQEIVNKLLALTVMNTDILLQRDIYNSTPLCAAMRNGYHKTAAELLKAVRLPLDSKDFNGKTLASWVRTSANRQLKDMFLDSDWDGEVENNIASKARVICDSYCHVCMKRVTKKYSRYRCDICASGFLTICKGCYDQGSTCPGSHELVEVTECLIH</sequence>
<evidence type="ECO:0000313" key="5">
    <source>
        <dbReference type="Proteomes" id="UP000775872"/>
    </source>
</evidence>
<comment type="caution">
    <text evidence="4">The sequence shown here is derived from an EMBL/GenBank/DDBJ whole genome shotgun (WGS) entry which is preliminary data.</text>
</comment>
<proteinExistence type="predicted"/>
<feature type="repeat" description="ANK" evidence="3">
    <location>
        <begin position="134"/>
        <end position="166"/>
    </location>
</feature>
<accession>A0A9P0EFT9</accession>
<dbReference type="OrthoDB" id="20872at2759"/>
<dbReference type="EMBL" id="CABFOC020000018">
    <property type="protein sequence ID" value="CAH0047213.1"/>
    <property type="molecule type" value="Genomic_DNA"/>
</dbReference>
<feature type="repeat" description="ANK" evidence="3">
    <location>
        <begin position="297"/>
        <end position="329"/>
    </location>
</feature>
<dbReference type="PROSITE" id="PS50088">
    <property type="entry name" value="ANK_REPEAT"/>
    <property type="match status" value="10"/>
</dbReference>
<dbReference type="AlphaFoldDB" id="A0A9P0EFT9"/>
<dbReference type="InterPro" id="IPR036770">
    <property type="entry name" value="Ankyrin_rpt-contain_sf"/>
</dbReference>
<dbReference type="PANTHER" id="PTHR24126">
    <property type="entry name" value="ANKYRIN REPEAT, PH AND SEC7 DOMAIN CONTAINING PROTEIN SECG-RELATED"/>
    <property type="match status" value="1"/>
</dbReference>
<evidence type="ECO:0000313" key="4">
    <source>
        <dbReference type="EMBL" id="CAH0047213.1"/>
    </source>
</evidence>
<evidence type="ECO:0000256" key="1">
    <source>
        <dbReference type="ARBA" id="ARBA00022737"/>
    </source>
</evidence>
<feature type="repeat" description="ANK" evidence="3">
    <location>
        <begin position="426"/>
        <end position="458"/>
    </location>
</feature>
<feature type="repeat" description="ANK" evidence="3">
    <location>
        <begin position="330"/>
        <end position="351"/>
    </location>
</feature>
<evidence type="ECO:0000256" key="3">
    <source>
        <dbReference type="PROSITE-ProRule" id="PRU00023"/>
    </source>
</evidence>
<dbReference type="PRINTS" id="PR01415">
    <property type="entry name" value="ANKYRIN"/>
</dbReference>
<feature type="repeat" description="ANK" evidence="3">
    <location>
        <begin position="31"/>
        <end position="63"/>
    </location>
</feature>
<feature type="repeat" description="ANK" evidence="3">
    <location>
        <begin position="233"/>
        <end position="265"/>
    </location>
</feature>
<keyword evidence="5" id="KW-1185">Reference proteome</keyword>
<evidence type="ECO:0000256" key="2">
    <source>
        <dbReference type="ARBA" id="ARBA00023043"/>
    </source>
</evidence>
<name>A0A9P0EFT9_9HYPO</name>
<keyword evidence="1" id="KW-0677">Repeat</keyword>
<dbReference type="Gene3D" id="1.25.40.20">
    <property type="entry name" value="Ankyrin repeat-containing domain"/>
    <property type="match status" value="4"/>
</dbReference>